<dbReference type="AlphaFoldDB" id="A0A2N3HRQ1"/>
<protein>
    <submittedName>
        <fullName evidence="4">Short-chain dehydrogenase/reductase</fullName>
    </submittedName>
</protein>
<keyword evidence="2" id="KW-0560">Oxidoreductase</keyword>
<dbReference type="NCBIfam" id="NF004826">
    <property type="entry name" value="PRK06182.1"/>
    <property type="match status" value="1"/>
</dbReference>
<reference evidence="4 5" key="1">
    <citation type="journal article" date="2017" name="Front. Microbiol.">
        <title>Labilibaculum manganireducens gen. nov., sp. nov. and Labilibaculum filiforme sp. nov., Novel Bacteroidetes Isolated from Subsurface Sediments of the Baltic Sea.</title>
        <authorList>
            <person name="Vandieken V."/>
            <person name="Marshall I.P."/>
            <person name="Niemann H."/>
            <person name="Engelen B."/>
            <person name="Cypionka H."/>
        </authorList>
    </citation>
    <scope>NUCLEOTIDE SEQUENCE [LARGE SCALE GENOMIC DNA]</scope>
    <source>
        <strain evidence="4 5">59.10-2M</strain>
    </source>
</reference>
<dbReference type="EMBL" id="MVDE01000055">
    <property type="protein sequence ID" value="PKQ60734.1"/>
    <property type="molecule type" value="Genomic_DNA"/>
</dbReference>
<accession>A0A2N3HRQ1</accession>
<dbReference type="InterPro" id="IPR002347">
    <property type="entry name" value="SDR_fam"/>
</dbReference>
<dbReference type="PRINTS" id="PR00080">
    <property type="entry name" value="SDRFAMILY"/>
</dbReference>
<dbReference type="PRINTS" id="PR00081">
    <property type="entry name" value="GDHRDH"/>
</dbReference>
<comment type="similarity">
    <text evidence="1 3">Belongs to the short-chain dehydrogenases/reductases (SDR) family.</text>
</comment>
<gene>
    <name evidence="4" type="ORF">BZG01_20575</name>
</gene>
<evidence type="ECO:0000313" key="4">
    <source>
        <dbReference type="EMBL" id="PKQ60734.1"/>
    </source>
</evidence>
<evidence type="ECO:0000256" key="2">
    <source>
        <dbReference type="ARBA" id="ARBA00023002"/>
    </source>
</evidence>
<evidence type="ECO:0000256" key="3">
    <source>
        <dbReference type="RuleBase" id="RU000363"/>
    </source>
</evidence>
<dbReference type="GO" id="GO:0016491">
    <property type="term" value="F:oxidoreductase activity"/>
    <property type="evidence" value="ECO:0007669"/>
    <property type="project" value="UniProtKB-KW"/>
</dbReference>
<dbReference type="RefSeq" id="WP_101311737.1">
    <property type="nucleotide sequence ID" value="NZ_MVDE01000055.1"/>
</dbReference>
<sequence length="273" mass="29872">MSKKVVLITGASSGIGKTTAKDLAQKGFTVYGVARNVAKMNDLKEFGVNVLEMDVTNEQSMVNGINQIFEKEVRIDVLINNAGFGSYGSVEEVPMSEVKYQMEVNLFGAARVTQLVLPKMIENHYGKIVNISSIGGKIASPLGGWYHASKFALEALSDSLRNEVRQFGVDVIVVEPGGIKTEWGSIATNNMLKVSGQGRYKQMAENFANMLNSVDENSGSEPKLIADVIYEAITTEEPETRYAAGFMAKELLDMRKNMSDKEFDNASLSQLGF</sequence>
<dbReference type="PANTHER" id="PTHR44169">
    <property type="entry name" value="NADPH-DEPENDENT 1-ACYLDIHYDROXYACETONE PHOSPHATE REDUCTASE"/>
    <property type="match status" value="1"/>
</dbReference>
<dbReference type="PANTHER" id="PTHR44169:SF6">
    <property type="entry name" value="NADPH-DEPENDENT 1-ACYLDIHYDROXYACETONE PHOSPHATE REDUCTASE"/>
    <property type="match status" value="1"/>
</dbReference>
<evidence type="ECO:0000313" key="5">
    <source>
        <dbReference type="Proteomes" id="UP000233618"/>
    </source>
</evidence>
<evidence type="ECO:0000256" key="1">
    <source>
        <dbReference type="ARBA" id="ARBA00006484"/>
    </source>
</evidence>
<name>A0A2N3HRQ1_9BACT</name>
<proteinExistence type="inferred from homology"/>
<dbReference type="Proteomes" id="UP000233618">
    <property type="component" value="Unassembled WGS sequence"/>
</dbReference>
<dbReference type="InterPro" id="IPR036291">
    <property type="entry name" value="NAD(P)-bd_dom_sf"/>
</dbReference>
<dbReference type="CDD" id="cd05374">
    <property type="entry name" value="17beta-HSD-like_SDR_c"/>
    <property type="match status" value="1"/>
</dbReference>
<comment type="caution">
    <text evidence="4">The sequence shown here is derived from an EMBL/GenBank/DDBJ whole genome shotgun (WGS) entry which is preliminary data.</text>
</comment>
<keyword evidence="5" id="KW-1185">Reference proteome</keyword>
<dbReference type="Pfam" id="PF00106">
    <property type="entry name" value="adh_short"/>
    <property type="match status" value="1"/>
</dbReference>
<dbReference type="SUPFAM" id="SSF51735">
    <property type="entry name" value="NAD(P)-binding Rossmann-fold domains"/>
    <property type="match status" value="1"/>
</dbReference>
<organism evidence="4 5">
    <name type="scientific">Labilibaculum manganireducens</name>
    <dbReference type="NCBI Taxonomy" id="1940525"/>
    <lineage>
        <taxon>Bacteria</taxon>
        <taxon>Pseudomonadati</taxon>
        <taxon>Bacteroidota</taxon>
        <taxon>Bacteroidia</taxon>
        <taxon>Marinilabiliales</taxon>
        <taxon>Marinifilaceae</taxon>
        <taxon>Labilibaculum</taxon>
    </lineage>
</organism>
<dbReference type="Gene3D" id="3.40.50.720">
    <property type="entry name" value="NAD(P)-binding Rossmann-like Domain"/>
    <property type="match status" value="1"/>
</dbReference>